<evidence type="ECO:0000256" key="2">
    <source>
        <dbReference type="ARBA" id="ARBA00007317"/>
    </source>
</evidence>
<keyword evidence="11" id="KW-1185">Reference proteome</keyword>
<dbReference type="GO" id="GO:0016746">
    <property type="term" value="F:acyltransferase activity"/>
    <property type="evidence" value="ECO:0007669"/>
    <property type="project" value="UniProtKB-KW"/>
</dbReference>
<dbReference type="Gene3D" id="4.10.320.10">
    <property type="entry name" value="E3-binding domain"/>
    <property type="match status" value="1"/>
</dbReference>
<dbReference type="InterPro" id="IPR011053">
    <property type="entry name" value="Single_hybrid_motif"/>
</dbReference>
<gene>
    <name evidence="10" type="ORF">ACFP1K_34640</name>
</gene>
<dbReference type="CDD" id="cd06849">
    <property type="entry name" value="lipoyl_domain"/>
    <property type="match status" value="1"/>
</dbReference>
<dbReference type="Gene3D" id="2.40.50.100">
    <property type="match status" value="1"/>
</dbReference>
<evidence type="ECO:0000256" key="6">
    <source>
        <dbReference type="RuleBase" id="RU003423"/>
    </source>
</evidence>
<dbReference type="Gene3D" id="3.30.559.10">
    <property type="entry name" value="Chloramphenicol acetyltransferase-like domain"/>
    <property type="match status" value="1"/>
</dbReference>
<feature type="compositionally biased region" description="Low complexity" evidence="7">
    <location>
        <begin position="130"/>
        <end position="165"/>
    </location>
</feature>
<organism evidence="10 11">
    <name type="scientific">Sphaerisporangium aureirubrum</name>
    <dbReference type="NCBI Taxonomy" id="1544736"/>
    <lineage>
        <taxon>Bacteria</taxon>
        <taxon>Bacillati</taxon>
        <taxon>Actinomycetota</taxon>
        <taxon>Actinomycetes</taxon>
        <taxon>Streptosporangiales</taxon>
        <taxon>Streptosporangiaceae</taxon>
        <taxon>Sphaerisporangium</taxon>
    </lineage>
</organism>
<feature type="compositionally biased region" description="Pro residues" evidence="7">
    <location>
        <begin position="166"/>
        <end position="176"/>
    </location>
</feature>
<reference evidence="11" key="1">
    <citation type="journal article" date="2019" name="Int. J. Syst. Evol. Microbiol.">
        <title>The Global Catalogue of Microorganisms (GCM) 10K type strain sequencing project: providing services to taxonomists for standard genome sequencing and annotation.</title>
        <authorList>
            <consortium name="The Broad Institute Genomics Platform"/>
            <consortium name="The Broad Institute Genome Sequencing Center for Infectious Disease"/>
            <person name="Wu L."/>
            <person name="Ma J."/>
        </authorList>
    </citation>
    <scope>NUCLEOTIDE SEQUENCE [LARGE SCALE GENOMIC DNA]</scope>
    <source>
        <strain evidence="11">JCM 30346</strain>
    </source>
</reference>
<accession>A0ABW1NVM7</accession>
<evidence type="ECO:0000259" key="9">
    <source>
        <dbReference type="PROSITE" id="PS51826"/>
    </source>
</evidence>
<dbReference type="PANTHER" id="PTHR43178">
    <property type="entry name" value="DIHYDROLIPOAMIDE ACETYLTRANSFERASE COMPONENT OF PYRUVATE DEHYDROGENASE COMPLEX"/>
    <property type="match status" value="1"/>
</dbReference>
<keyword evidence="5 6" id="KW-0012">Acyltransferase</keyword>
<dbReference type="InterPro" id="IPR023213">
    <property type="entry name" value="CAT-like_dom_sf"/>
</dbReference>
<evidence type="ECO:0000313" key="11">
    <source>
        <dbReference type="Proteomes" id="UP001596137"/>
    </source>
</evidence>
<dbReference type="InterPro" id="IPR004167">
    <property type="entry name" value="PSBD"/>
</dbReference>
<dbReference type="PROSITE" id="PS50968">
    <property type="entry name" value="BIOTINYL_LIPOYL"/>
    <property type="match status" value="1"/>
</dbReference>
<evidence type="ECO:0000256" key="7">
    <source>
        <dbReference type="SAM" id="MobiDB-lite"/>
    </source>
</evidence>
<dbReference type="InterPro" id="IPR036625">
    <property type="entry name" value="E3-bd_dom_sf"/>
</dbReference>
<dbReference type="RefSeq" id="WP_380761455.1">
    <property type="nucleotide sequence ID" value="NZ_JBHSRF010000084.1"/>
</dbReference>
<keyword evidence="4 6" id="KW-0450">Lipoyl</keyword>
<proteinExistence type="inferred from homology"/>
<dbReference type="SUPFAM" id="SSF47005">
    <property type="entry name" value="Peripheral subunit-binding domain of 2-oxo acid dehydrogenase complex"/>
    <property type="match status" value="1"/>
</dbReference>
<evidence type="ECO:0000256" key="4">
    <source>
        <dbReference type="ARBA" id="ARBA00022823"/>
    </source>
</evidence>
<evidence type="ECO:0000256" key="3">
    <source>
        <dbReference type="ARBA" id="ARBA00022679"/>
    </source>
</evidence>
<dbReference type="PROSITE" id="PS51826">
    <property type="entry name" value="PSBD"/>
    <property type="match status" value="1"/>
</dbReference>
<protein>
    <recommendedName>
        <fullName evidence="6">Dihydrolipoamide acetyltransferase component of pyruvate dehydrogenase complex</fullName>
        <ecNumber evidence="6">2.3.1.-</ecNumber>
    </recommendedName>
</protein>
<dbReference type="EMBL" id="JBHSRF010000084">
    <property type="protein sequence ID" value="MFC6086352.1"/>
    <property type="molecule type" value="Genomic_DNA"/>
</dbReference>
<dbReference type="SUPFAM" id="SSF52777">
    <property type="entry name" value="CoA-dependent acyltransferases"/>
    <property type="match status" value="1"/>
</dbReference>
<dbReference type="InterPro" id="IPR001078">
    <property type="entry name" value="2-oxoacid_DH_actylTfrase"/>
</dbReference>
<dbReference type="EC" id="2.3.1.-" evidence="6"/>
<dbReference type="InterPro" id="IPR000089">
    <property type="entry name" value="Biotin_lipoyl"/>
</dbReference>
<dbReference type="InterPro" id="IPR050743">
    <property type="entry name" value="2-oxoacid_DH_E2_comp"/>
</dbReference>
<evidence type="ECO:0000256" key="1">
    <source>
        <dbReference type="ARBA" id="ARBA00001938"/>
    </source>
</evidence>
<feature type="compositionally biased region" description="Low complexity" evidence="7">
    <location>
        <begin position="222"/>
        <end position="238"/>
    </location>
</feature>
<dbReference type="Pfam" id="PF00198">
    <property type="entry name" value="2-oxoacid_dh"/>
    <property type="match status" value="1"/>
</dbReference>
<evidence type="ECO:0000259" key="8">
    <source>
        <dbReference type="PROSITE" id="PS50968"/>
    </source>
</evidence>
<dbReference type="SUPFAM" id="SSF51230">
    <property type="entry name" value="Single hybrid motif"/>
    <property type="match status" value="1"/>
</dbReference>
<comment type="caution">
    <text evidence="10">The sequence shown here is derived from an EMBL/GenBank/DDBJ whole genome shotgun (WGS) entry which is preliminary data.</text>
</comment>
<comment type="cofactor">
    <cofactor evidence="1 6">
        <name>(R)-lipoate</name>
        <dbReference type="ChEBI" id="CHEBI:83088"/>
    </cofactor>
</comment>
<dbReference type="Pfam" id="PF00364">
    <property type="entry name" value="Biotin_lipoyl"/>
    <property type="match status" value="1"/>
</dbReference>
<keyword evidence="3 6" id="KW-0808">Transferase</keyword>
<dbReference type="PANTHER" id="PTHR43178:SF5">
    <property type="entry name" value="LIPOAMIDE ACYLTRANSFERASE COMPONENT OF BRANCHED-CHAIN ALPHA-KETO ACID DEHYDROGENASE COMPLEX, MITOCHONDRIAL"/>
    <property type="match status" value="1"/>
</dbReference>
<evidence type="ECO:0000256" key="5">
    <source>
        <dbReference type="ARBA" id="ARBA00023315"/>
    </source>
</evidence>
<evidence type="ECO:0000313" key="10">
    <source>
        <dbReference type="EMBL" id="MFC6086352.1"/>
    </source>
</evidence>
<name>A0ABW1NVM7_9ACTN</name>
<dbReference type="Pfam" id="PF02817">
    <property type="entry name" value="E3_binding"/>
    <property type="match status" value="1"/>
</dbReference>
<feature type="domain" description="Peripheral subunit-binding (PSBD)" evidence="9">
    <location>
        <begin position="187"/>
        <end position="224"/>
    </location>
</feature>
<comment type="similarity">
    <text evidence="2 6">Belongs to the 2-oxoacid dehydrogenase family.</text>
</comment>
<dbReference type="PROSITE" id="PS00189">
    <property type="entry name" value="LIPOYL"/>
    <property type="match status" value="1"/>
</dbReference>
<feature type="domain" description="Lipoyl-binding" evidence="8">
    <location>
        <begin position="2"/>
        <end position="77"/>
    </location>
</feature>
<feature type="region of interest" description="Disordered" evidence="7">
    <location>
        <begin position="222"/>
        <end position="242"/>
    </location>
</feature>
<sequence length="470" mass="48661">MRREFKLPDVGEGLTEAEIIKWHVAAGDQVELNQTIVEIETAKAVVELPCPFEGVVGALMVAEGETVDVGTPIIAVDTGEGADTTRETALADDMVPTLPAEPEQATRGEGTGGTGQPARTPVLVGYGVKAGATTRRPRRTGPAPAPGRAAGAPSAPSRAAGVPSAPARPAPAPAAPAPQAEGRVVVLAKPPVRKLARDLGVDLSAVTGSGPEGSITRDDVHAAAQGPAAVPAAVPAAPGEREERIPVKGVRKATAAAMVASAFTAPHVTEWLQVDVTETMDAVRRLRELPDFAEVKVSPLLLVAKALLTAVKRHPLINSSWAGDEIVVHRYVNLGIAAATQRGLVVPNVKDAHAMSLPELAAALGELTEKARSGRSQPADLTGGTITVTNVGVFGVDAGTPILNPGEAAILAFGQIRDLPWVVDGQIVPRKVTTLALSFDHRVVDGEIGSYVLRDVGAMLQDPLRMLAWS</sequence>
<dbReference type="InterPro" id="IPR003016">
    <property type="entry name" value="2-oxoA_DH_lipoyl-BS"/>
</dbReference>
<feature type="region of interest" description="Disordered" evidence="7">
    <location>
        <begin position="79"/>
        <end position="180"/>
    </location>
</feature>
<dbReference type="Proteomes" id="UP001596137">
    <property type="component" value="Unassembled WGS sequence"/>
</dbReference>